<dbReference type="PANTHER" id="PTHR43779">
    <property type="entry name" value="DIOXYGENASE RV0097-RELATED"/>
    <property type="match status" value="1"/>
</dbReference>
<evidence type="ECO:0000259" key="6">
    <source>
        <dbReference type="Pfam" id="PF02668"/>
    </source>
</evidence>
<reference evidence="7 8" key="1">
    <citation type="submission" date="2023-05" db="EMBL/GenBank/DDBJ databases">
        <authorList>
            <person name="Guo Y."/>
        </authorList>
    </citation>
    <scope>NUCLEOTIDE SEQUENCE [LARGE SCALE GENOMIC DNA]</scope>
    <source>
        <strain evidence="7 8">GR2756</strain>
    </source>
</reference>
<dbReference type="EC" id="1.14.11.-" evidence="7"/>
<dbReference type="Pfam" id="PF02668">
    <property type="entry name" value="TauD"/>
    <property type="match status" value="1"/>
</dbReference>
<comment type="similarity">
    <text evidence="1">Belongs to the TfdA dioxygenase family.</text>
</comment>
<name>A0ABU3Q8J3_9SPHN</name>
<dbReference type="Proteomes" id="UP001259572">
    <property type="component" value="Unassembled WGS sequence"/>
</dbReference>
<dbReference type="PANTHER" id="PTHR43779:SF3">
    <property type="entry name" value="(3R)-3-[(CARBOXYMETHYL)AMINO]FATTY ACID OXYGENASE_DECARBOXYLASE"/>
    <property type="match status" value="1"/>
</dbReference>
<feature type="domain" description="TauD/TfdA-like" evidence="6">
    <location>
        <begin position="5"/>
        <end position="280"/>
    </location>
</feature>
<evidence type="ECO:0000256" key="2">
    <source>
        <dbReference type="ARBA" id="ARBA00022723"/>
    </source>
</evidence>
<comment type="caution">
    <text evidence="7">The sequence shown here is derived from an EMBL/GenBank/DDBJ whole genome shotgun (WGS) entry which is preliminary data.</text>
</comment>
<dbReference type="SUPFAM" id="SSF51197">
    <property type="entry name" value="Clavaminate synthase-like"/>
    <property type="match status" value="1"/>
</dbReference>
<dbReference type="InterPro" id="IPR003819">
    <property type="entry name" value="TauD/TfdA-like"/>
</dbReference>
<dbReference type="GO" id="GO:0051213">
    <property type="term" value="F:dioxygenase activity"/>
    <property type="evidence" value="ECO:0007669"/>
    <property type="project" value="UniProtKB-KW"/>
</dbReference>
<dbReference type="Gene3D" id="3.60.130.10">
    <property type="entry name" value="Clavaminate synthase-like"/>
    <property type="match status" value="1"/>
</dbReference>
<sequence>MPVSFRPLPGAFGAEILDLDLSRDQSEATMREVLSIFYEHQFIAIRGQKLQLSEFDSFSRCFGTQRPHFLDHLRMDGHPAILMLSNIHESGRQIGIYEGACFWHTDVAYEDPPNSATIVYAIDTPKGEAAPTYLADMFAAYDALTERTKRMIDGLIVLHHYGNRYDTKEGSPTAAERLTEDQKQRVQNVHHPLVIRHPVTGRRSLYGVAGSSFGIVGMPDDEAFDLLHELAEHATKPEFTTAYDYAPGDVACWDTYSTLHKAPGQKAAVRGDPHARLLWRVSVTGTAPLAASRQDQLAPQAAE</sequence>
<dbReference type="InterPro" id="IPR042098">
    <property type="entry name" value="TauD-like_sf"/>
</dbReference>
<keyword evidence="5" id="KW-0408">Iron</keyword>
<accession>A0ABU3Q8J3</accession>
<keyword evidence="3 7" id="KW-0223">Dioxygenase</keyword>
<evidence type="ECO:0000313" key="7">
    <source>
        <dbReference type="EMBL" id="MDT9599726.1"/>
    </source>
</evidence>
<keyword evidence="4 7" id="KW-0560">Oxidoreductase</keyword>
<dbReference type="RefSeq" id="WP_315726813.1">
    <property type="nucleotide sequence ID" value="NZ_JAVUPU010000005.1"/>
</dbReference>
<keyword evidence="8" id="KW-1185">Reference proteome</keyword>
<dbReference type="EMBL" id="JAVUPU010000005">
    <property type="protein sequence ID" value="MDT9599726.1"/>
    <property type="molecule type" value="Genomic_DNA"/>
</dbReference>
<dbReference type="InterPro" id="IPR051178">
    <property type="entry name" value="TfdA_dioxygenase"/>
</dbReference>
<organism evidence="7 8">
    <name type="scientific">Sphingosinicella rhizophila</name>
    <dbReference type="NCBI Taxonomy" id="3050082"/>
    <lineage>
        <taxon>Bacteria</taxon>
        <taxon>Pseudomonadati</taxon>
        <taxon>Pseudomonadota</taxon>
        <taxon>Alphaproteobacteria</taxon>
        <taxon>Sphingomonadales</taxon>
        <taxon>Sphingosinicellaceae</taxon>
        <taxon>Sphingosinicella</taxon>
    </lineage>
</organism>
<keyword evidence="2" id="KW-0479">Metal-binding</keyword>
<evidence type="ECO:0000313" key="8">
    <source>
        <dbReference type="Proteomes" id="UP001259572"/>
    </source>
</evidence>
<evidence type="ECO:0000256" key="1">
    <source>
        <dbReference type="ARBA" id="ARBA00005896"/>
    </source>
</evidence>
<evidence type="ECO:0000256" key="3">
    <source>
        <dbReference type="ARBA" id="ARBA00022964"/>
    </source>
</evidence>
<protein>
    <submittedName>
        <fullName evidence="7">TauD/TfdA family dioxygenase</fullName>
        <ecNumber evidence="7">1.14.11.-</ecNumber>
    </submittedName>
</protein>
<proteinExistence type="inferred from homology"/>
<evidence type="ECO:0000256" key="4">
    <source>
        <dbReference type="ARBA" id="ARBA00023002"/>
    </source>
</evidence>
<gene>
    <name evidence="7" type="ORF">RQX22_12260</name>
</gene>
<evidence type="ECO:0000256" key="5">
    <source>
        <dbReference type="ARBA" id="ARBA00023004"/>
    </source>
</evidence>